<evidence type="ECO:0000313" key="2">
    <source>
        <dbReference type="EMBL" id="MEN3749933.1"/>
    </source>
</evidence>
<comment type="caution">
    <text evidence="2">The sequence shown here is derived from an EMBL/GenBank/DDBJ whole genome shotgun (WGS) entry which is preliminary data.</text>
</comment>
<feature type="region of interest" description="Disordered" evidence="1">
    <location>
        <begin position="1"/>
        <end position="52"/>
    </location>
</feature>
<protein>
    <submittedName>
        <fullName evidence="2">Uncharacterized protein</fullName>
    </submittedName>
</protein>
<accession>A0ABV0BEF8</accession>
<evidence type="ECO:0000313" key="3">
    <source>
        <dbReference type="Proteomes" id="UP001427805"/>
    </source>
</evidence>
<dbReference type="EMBL" id="JBDIZK010000020">
    <property type="protein sequence ID" value="MEN3749933.1"/>
    <property type="molecule type" value="Genomic_DNA"/>
</dbReference>
<dbReference type="Proteomes" id="UP001427805">
    <property type="component" value="Unassembled WGS sequence"/>
</dbReference>
<sequence length="77" mass="8120">MTVTQTGLTQLHDLNGQQISDGPDAVMPEGAAKMAPSSGKGSQFQPARAVKNPAEGLDLTIRVAKDDKMLNAMPKSR</sequence>
<dbReference type="RefSeq" id="WP_346248982.1">
    <property type="nucleotide sequence ID" value="NZ_JBDIZK010000020.1"/>
</dbReference>
<evidence type="ECO:0000256" key="1">
    <source>
        <dbReference type="SAM" id="MobiDB-lite"/>
    </source>
</evidence>
<keyword evidence="3" id="KW-1185">Reference proteome</keyword>
<reference evidence="2 3" key="1">
    <citation type="submission" date="2024-05" db="EMBL/GenBank/DDBJ databases">
        <title>Sphingomonas sp. HF-S3 16S ribosomal RNA gene Genome sequencing and assembly.</title>
        <authorList>
            <person name="Lee H."/>
        </authorList>
    </citation>
    <scope>NUCLEOTIDE SEQUENCE [LARGE SCALE GENOMIC DNA]</scope>
    <source>
        <strain evidence="2 3">HF-S3</strain>
    </source>
</reference>
<name>A0ABV0BEF8_9SPHN</name>
<proteinExistence type="predicted"/>
<organism evidence="2 3">
    <name type="scientific">Sphingomonas rustica</name>
    <dbReference type="NCBI Taxonomy" id="3103142"/>
    <lineage>
        <taxon>Bacteria</taxon>
        <taxon>Pseudomonadati</taxon>
        <taxon>Pseudomonadota</taxon>
        <taxon>Alphaproteobacteria</taxon>
        <taxon>Sphingomonadales</taxon>
        <taxon>Sphingomonadaceae</taxon>
        <taxon>Sphingomonas</taxon>
    </lineage>
</organism>
<gene>
    <name evidence="2" type="ORF">TPR58_22360</name>
</gene>